<dbReference type="InParanoid" id="A0A330L6W6"/>
<keyword evidence="13" id="KW-1185">Reference proteome</keyword>
<accession>A0A330L6W6</accession>
<dbReference type="AlphaFoldDB" id="A0A330L6W6"/>
<comment type="subcellular location">
    <subcellularLocation>
        <location evidence="1">Cell inner membrane</location>
        <topology evidence="1">Single-pass membrane protein</topology>
        <orientation evidence="1">Periplasmic side</orientation>
    </subcellularLocation>
</comment>
<dbReference type="PANTHER" id="PTHR33446:SF13">
    <property type="entry name" value="TONB PROTEIN"/>
    <property type="match status" value="1"/>
</dbReference>
<dbReference type="GO" id="GO:0015031">
    <property type="term" value="P:protein transport"/>
    <property type="evidence" value="ECO:0007669"/>
    <property type="project" value="UniProtKB-KW"/>
</dbReference>
<dbReference type="GO" id="GO:0005886">
    <property type="term" value="C:plasma membrane"/>
    <property type="evidence" value="ECO:0007669"/>
    <property type="project" value="UniProtKB-SubCell"/>
</dbReference>
<keyword evidence="9" id="KW-0472">Membrane</keyword>
<dbReference type="Pfam" id="PF03544">
    <property type="entry name" value="TonB_C"/>
    <property type="match status" value="1"/>
</dbReference>
<comment type="similarity">
    <text evidence="2">Belongs to the TonB family.</text>
</comment>
<organism evidence="12 13">
    <name type="scientific">Nitrospira lenta</name>
    <dbReference type="NCBI Taxonomy" id="1436998"/>
    <lineage>
        <taxon>Bacteria</taxon>
        <taxon>Pseudomonadati</taxon>
        <taxon>Nitrospirota</taxon>
        <taxon>Nitrospiria</taxon>
        <taxon>Nitrospirales</taxon>
        <taxon>Nitrospiraceae</taxon>
        <taxon>Nitrospira</taxon>
    </lineage>
</organism>
<feature type="region of interest" description="Disordered" evidence="10">
    <location>
        <begin position="226"/>
        <end position="260"/>
    </location>
</feature>
<gene>
    <name evidence="12" type="ORF">NITLEN_40066</name>
</gene>
<proteinExistence type="inferred from homology"/>
<evidence type="ECO:0000259" key="11">
    <source>
        <dbReference type="PROSITE" id="PS52015"/>
    </source>
</evidence>
<keyword evidence="7" id="KW-0653">Protein transport</keyword>
<evidence type="ECO:0000256" key="3">
    <source>
        <dbReference type="ARBA" id="ARBA00022448"/>
    </source>
</evidence>
<protein>
    <recommendedName>
        <fullName evidence="11">TonB C-terminal domain-containing protein</fullName>
    </recommendedName>
</protein>
<dbReference type="InterPro" id="IPR037682">
    <property type="entry name" value="TonB_C"/>
</dbReference>
<dbReference type="Proteomes" id="UP000248168">
    <property type="component" value="Unassembled WGS sequence"/>
</dbReference>
<keyword evidence="5" id="KW-0997">Cell inner membrane</keyword>
<evidence type="ECO:0000256" key="2">
    <source>
        <dbReference type="ARBA" id="ARBA00006555"/>
    </source>
</evidence>
<evidence type="ECO:0000256" key="10">
    <source>
        <dbReference type="SAM" id="MobiDB-lite"/>
    </source>
</evidence>
<evidence type="ECO:0000256" key="9">
    <source>
        <dbReference type="ARBA" id="ARBA00023136"/>
    </source>
</evidence>
<keyword evidence="8" id="KW-1133">Transmembrane helix</keyword>
<feature type="compositionally biased region" description="Low complexity" evidence="10">
    <location>
        <begin position="199"/>
        <end position="210"/>
    </location>
</feature>
<evidence type="ECO:0000313" key="12">
    <source>
        <dbReference type="EMBL" id="SPP65593.1"/>
    </source>
</evidence>
<feature type="compositionally biased region" description="Low complexity" evidence="10">
    <location>
        <begin position="158"/>
        <end position="170"/>
    </location>
</feature>
<evidence type="ECO:0000256" key="4">
    <source>
        <dbReference type="ARBA" id="ARBA00022475"/>
    </source>
</evidence>
<evidence type="ECO:0000256" key="6">
    <source>
        <dbReference type="ARBA" id="ARBA00022692"/>
    </source>
</evidence>
<dbReference type="EMBL" id="OUNR01000017">
    <property type="protein sequence ID" value="SPP65593.1"/>
    <property type="molecule type" value="Genomic_DNA"/>
</dbReference>
<dbReference type="SUPFAM" id="SSF74653">
    <property type="entry name" value="TolA/TonB C-terminal domain"/>
    <property type="match status" value="1"/>
</dbReference>
<evidence type="ECO:0000256" key="1">
    <source>
        <dbReference type="ARBA" id="ARBA00004383"/>
    </source>
</evidence>
<evidence type="ECO:0000313" key="13">
    <source>
        <dbReference type="Proteomes" id="UP000248168"/>
    </source>
</evidence>
<keyword evidence="3" id="KW-0813">Transport</keyword>
<dbReference type="PANTHER" id="PTHR33446">
    <property type="entry name" value="PROTEIN TONB-RELATED"/>
    <property type="match status" value="1"/>
</dbReference>
<name>A0A330L6W6_9BACT</name>
<dbReference type="Gene3D" id="3.30.1150.10">
    <property type="match status" value="1"/>
</dbReference>
<evidence type="ECO:0000256" key="8">
    <source>
        <dbReference type="ARBA" id="ARBA00022989"/>
    </source>
</evidence>
<dbReference type="InterPro" id="IPR006260">
    <property type="entry name" value="TonB/TolA_C"/>
</dbReference>
<keyword evidence="6" id="KW-0812">Transmembrane</keyword>
<feature type="domain" description="TonB C-terminal" evidence="11">
    <location>
        <begin position="275"/>
        <end position="365"/>
    </location>
</feature>
<feature type="compositionally biased region" description="Basic and acidic residues" evidence="10">
    <location>
        <begin position="172"/>
        <end position="181"/>
    </location>
</feature>
<evidence type="ECO:0000256" key="5">
    <source>
        <dbReference type="ARBA" id="ARBA00022519"/>
    </source>
</evidence>
<dbReference type="NCBIfam" id="TIGR01352">
    <property type="entry name" value="tonB_Cterm"/>
    <property type="match status" value="1"/>
</dbReference>
<feature type="region of interest" description="Disordered" evidence="10">
    <location>
        <begin position="158"/>
        <end position="210"/>
    </location>
</feature>
<dbReference type="InterPro" id="IPR051045">
    <property type="entry name" value="TonB-dependent_transducer"/>
</dbReference>
<reference evidence="13" key="1">
    <citation type="submission" date="2018-04" db="EMBL/GenBank/DDBJ databases">
        <authorList>
            <person name="Lucker S."/>
            <person name="Sakoula D."/>
        </authorList>
    </citation>
    <scope>NUCLEOTIDE SEQUENCE [LARGE SCALE GENOMIC DNA]</scope>
</reference>
<evidence type="ECO:0000256" key="7">
    <source>
        <dbReference type="ARBA" id="ARBA00022927"/>
    </source>
</evidence>
<dbReference type="GO" id="GO:0055085">
    <property type="term" value="P:transmembrane transport"/>
    <property type="evidence" value="ECO:0007669"/>
    <property type="project" value="InterPro"/>
</dbReference>
<dbReference type="PROSITE" id="PS52015">
    <property type="entry name" value="TONB_CTD"/>
    <property type="match status" value="1"/>
</dbReference>
<dbReference type="OrthoDB" id="9792439at2"/>
<keyword evidence="4" id="KW-1003">Cell membrane</keyword>
<sequence>MVASRRPWAFYFCGADVNSFFRNAQLSIPAKQGWERRSVGIRLPQHQPYRSAPLADPCGQTSVGSAAGRLILPPMLRGDGDDSEQTALLGWSISALVHGCLLAVAAVVNLHTAQISAIPQKAPFRWDVSLMAAPTNELMAAQSLQPQEVSALAAPDLQPAADARPSPDVSESSDHSEDSRVPESLSSEVAPSPRPPRRPAVSGRSALSAEDTVPAAAMAVANPATALLPPPQVESQRESSSLEVETQLERPNVLQRPQAVTRSTVTRTAFPDYGWLMEELRTRLERVKVYPASAKAAHAQGRVVVQIHVQGDGRLLDPVIEESSGYPILDQAALAALAAASPLRLDHVLGETSVVMLVPLNYQLE</sequence>